<dbReference type="InterPro" id="IPR017907">
    <property type="entry name" value="Znf_RING_CS"/>
</dbReference>
<feature type="zinc finger region" description="C3H1-type" evidence="9">
    <location>
        <begin position="27"/>
        <end position="54"/>
    </location>
</feature>
<dbReference type="AlphaFoldDB" id="T2M3U6"/>
<keyword evidence="3" id="KW-0808">Transferase</keyword>
<dbReference type="GO" id="GO:0008270">
    <property type="term" value="F:zinc ion binding"/>
    <property type="evidence" value="ECO:0007669"/>
    <property type="project" value="UniProtKB-KW"/>
</dbReference>
<evidence type="ECO:0000256" key="2">
    <source>
        <dbReference type="ARBA" id="ARBA00012483"/>
    </source>
</evidence>
<evidence type="ECO:0000259" key="10">
    <source>
        <dbReference type="PROSITE" id="PS50089"/>
    </source>
</evidence>
<evidence type="ECO:0000313" key="12">
    <source>
        <dbReference type="EMBL" id="CDG66726.1"/>
    </source>
</evidence>
<dbReference type="Pfam" id="PF14608">
    <property type="entry name" value="zf-CCCH_2"/>
    <property type="match status" value="3"/>
</dbReference>
<dbReference type="EC" id="2.3.2.27" evidence="2"/>
<feature type="domain" description="C3H1-type" evidence="11">
    <location>
        <begin position="55"/>
        <end position="82"/>
    </location>
</feature>
<keyword evidence="4 9" id="KW-0479">Metal-binding</keyword>
<feature type="zinc finger region" description="C3H1-type" evidence="9">
    <location>
        <begin position="331"/>
        <end position="360"/>
    </location>
</feature>
<evidence type="ECO:0000256" key="4">
    <source>
        <dbReference type="ARBA" id="ARBA00022723"/>
    </source>
</evidence>
<dbReference type="FunFam" id="3.30.40.10:FF:000117">
    <property type="entry name" value="Probable E3 ubiquitin-protein ligase makorin-1"/>
    <property type="match status" value="1"/>
</dbReference>
<dbReference type="Pfam" id="PF00642">
    <property type="entry name" value="zf-CCCH"/>
    <property type="match status" value="1"/>
</dbReference>
<dbReference type="PROSITE" id="PS50103">
    <property type="entry name" value="ZF_C3H1"/>
    <property type="match status" value="4"/>
</dbReference>
<dbReference type="SMART" id="SM00356">
    <property type="entry name" value="ZnF_C3H1"/>
    <property type="match status" value="4"/>
</dbReference>
<proteinExistence type="evidence at transcript level"/>
<dbReference type="EMBL" id="HAAD01000494">
    <property type="protein sequence ID" value="CDG66726.1"/>
    <property type="molecule type" value="mRNA"/>
</dbReference>
<evidence type="ECO:0000256" key="8">
    <source>
        <dbReference type="ARBA" id="ARBA00022833"/>
    </source>
</evidence>
<dbReference type="GO" id="GO:0061630">
    <property type="term" value="F:ubiquitin protein ligase activity"/>
    <property type="evidence" value="ECO:0007669"/>
    <property type="project" value="UniProtKB-EC"/>
</dbReference>
<organism evidence="12">
    <name type="scientific">Hydra vulgaris</name>
    <name type="common">Hydra</name>
    <name type="synonym">Hydra attenuata</name>
    <dbReference type="NCBI Taxonomy" id="6087"/>
    <lineage>
        <taxon>Eukaryota</taxon>
        <taxon>Metazoa</taxon>
        <taxon>Cnidaria</taxon>
        <taxon>Hydrozoa</taxon>
        <taxon>Hydroidolina</taxon>
        <taxon>Anthoathecata</taxon>
        <taxon>Aplanulata</taxon>
        <taxon>Hydridae</taxon>
        <taxon>Hydra</taxon>
    </lineage>
</organism>
<keyword evidence="5" id="KW-0677">Repeat</keyword>
<gene>
    <name evidence="12" type="primary">MKRN1</name>
</gene>
<dbReference type="InterPro" id="IPR001841">
    <property type="entry name" value="Znf_RING"/>
</dbReference>
<feature type="domain" description="C3H1-type" evidence="11">
    <location>
        <begin position="331"/>
        <end position="360"/>
    </location>
</feature>
<keyword evidence="7" id="KW-0833">Ubl conjugation pathway</keyword>
<sequence length="400" mass="45464">MLSLVYTYMKKFPYEFKKSISDCLTMEKENKLCKYYIHNNCKNGKECCFAHDFKAKTENTCKFYLAGSCFYGNKCRYDHAKRLSVLKPARVTAAVSAPTTLTVLKAKKFVSPDSNMPVDAPVFIPGNKAHIGKVGDFSTDISKDLKVDCLHLSYSSIVSFNLHSENDNGTSYKGDNKELLCPFAAVRECPFGDKCEYMHGDLCEMCGFQCLHPKDENQRKEHVKFCVAKHECEMEIAFAAQRSQDVACCICLDIVKKKASPNESVFGLLENCNHPFCLSCIRKWRCSYNQQQSVVRSCPICRVTSWFVIPSEFWIQDEIEKKELIGNYKAYLSTISCRNFDQGRGCCQFGTSCFYKHALPDGTVDKSKPNIRYREDDQGQSTALTKVVLSQFFDAKESQS</sequence>
<comment type="catalytic activity">
    <reaction evidence="1">
        <text>S-ubiquitinyl-[E2 ubiquitin-conjugating enzyme]-L-cysteine + [acceptor protein]-L-lysine = [E2 ubiquitin-conjugating enzyme]-L-cysteine + N(6)-ubiquitinyl-[acceptor protein]-L-lysine.</text>
        <dbReference type="EC" id="2.3.2.27"/>
    </reaction>
</comment>
<protein>
    <recommendedName>
        <fullName evidence="2">RING-type E3 ubiquitin transferase</fullName>
        <ecNumber evidence="2">2.3.2.27</ecNumber>
    </recommendedName>
</protein>
<evidence type="ECO:0000256" key="7">
    <source>
        <dbReference type="ARBA" id="ARBA00022786"/>
    </source>
</evidence>
<dbReference type="PROSITE" id="PS00518">
    <property type="entry name" value="ZF_RING_1"/>
    <property type="match status" value="1"/>
</dbReference>
<dbReference type="GO" id="GO:0000209">
    <property type="term" value="P:protein polyubiquitination"/>
    <property type="evidence" value="ECO:0007669"/>
    <property type="project" value="InterPro"/>
</dbReference>
<reference evidence="12" key="1">
    <citation type="journal article" date="2013" name="Genome Biol. Evol.">
        <title>Punctuated emergences of genetic and phenotypic innovations in eumetazoan, bilaterian, euteleostome, and hominidae ancestors.</title>
        <authorList>
            <person name="Wenger Y."/>
            <person name="Galliot B."/>
        </authorList>
    </citation>
    <scope>NUCLEOTIDE SEQUENCE</scope>
    <source>
        <tissue evidence="12">Whole animals</tissue>
    </source>
</reference>
<name>T2M3U6_HYDVU</name>
<accession>T2M3U6</accession>
<dbReference type="InterPro" id="IPR000571">
    <property type="entry name" value="Znf_CCCH"/>
</dbReference>
<dbReference type="SMART" id="SM00184">
    <property type="entry name" value="RING"/>
    <property type="match status" value="1"/>
</dbReference>
<feature type="domain" description="C3H1-type" evidence="11">
    <location>
        <begin position="27"/>
        <end position="54"/>
    </location>
</feature>
<keyword evidence="8 9" id="KW-0862">Zinc</keyword>
<evidence type="ECO:0000259" key="11">
    <source>
        <dbReference type="PROSITE" id="PS50103"/>
    </source>
</evidence>
<dbReference type="InterPro" id="IPR045072">
    <property type="entry name" value="MKRN-like"/>
</dbReference>
<feature type="domain" description="C3H1-type" evidence="11">
    <location>
        <begin position="175"/>
        <end position="202"/>
    </location>
</feature>
<keyword evidence="6 9" id="KW-0863">Zinc-finger</keyword>
<dbReference type="InterPro" id="IPR013083">
    <property type="entry name" value="Znf_RING/FYVE/PHD"/>
</dbReference>
<dbReference type="Gene3D" id="4.10.1000.10">
    <property type="entry name" value="Zinc finger, CCCH-type"/>
    <property type="match status" value="1"/>
</dbReference>
<dbReference type="SUPFAM" id="SSF57850">
    <property type="entry name" value="RING/U-box"/>
    <property type="match status" value="1"/>
</dbReference>
<evidence type="ECO:0000256" key="3">
    <source>
        <dbReference type="ARBA" id="ARBA00022679"/>
    </source>
</evidence>
<dbReference type="CDD" id="cd16521">
    <property type="entry name" value="RING-HC_MKRN"/>
    <property type="match status" value="1"/>
</dbReference>
<dbReference type="PANTHER" id="PTHR11224:SF10">
    <property type="entry name" value="IP09428P-RELATED"/>
    <property type="match status" value="1"/>
</dbReference>
<evidence type="ECO:0000256" key="5">
    <source>
        <dbReference type="ARBA" id="ARBA00022737"/>
    </source>
</evidence>
<feature type="non-terminal residue" evidence="12">
    <location>
        <position position="1"/>
    </location>
</feature>
<evidence type="ECO:0000256" key="9">
    <source>
        <dbReference type="PROSITE-ProRule" id="PRU00723"/>
    </source>
</evidence>
<feature type="zinc finger region" description="C3H1-type" evidence="9">
    <location>
        <begin position="175"/>
        <end position="202"/>
    </location>
</feature>
<dbReference type="OrthoDB" id="411372at2759"/>
<dbReference type="Gene3D" id="3.30.40.10">
    <property type="entry name" value="Zinc/RING finger domain, C3HC4 (zinc finger)"/>
    <property type="match status" value="1"/>
</dbReference>
<dbReference type="PANTHER" id="PTHR11224">
    <property type="entry name" value="MAKORIN-RELATED"/>
    <property type="match status" value="1"/>
</dbReference>
<feature type="domain" description="RING-type" evidence="10">
    <location>
        <begin position="248"/>
        <end position="302"/>
    </location>
</feature>
<evidence type="ECO:0000256" key="6">
    <source>
        <dbReference type="ARBA" id="ARBA00022771"/>
    </source>
</evidence>
<dbReference type="InterPro" id="IPR036855">
    <property type="entry name" value="Znf_CCCH_sf"/>
</dbReference>
<dbReference type="PROSITE" id="PS50089">
    <property type="entry name" value="ZF_RING_2"/>
    <property type="match status" value="1"/>
</dbReference>
<dbReference type="SUPFAM" id="SSF90229">
    <property type="entry name" value="CCCH zinc finger"/>
    <property type="match status" value="2"/>
</dbReference>
<feature type="zinc finger region" description="C3H1-type" evidence="9">
    <location>
        <begin position="55"/>
        <end position="82"/>
    </location>
</feature>
<evidence type="ECO:0000256" key="1">
    <source>
        <dbReference type="ARBA" id="ARBA00000900"/>
    </source>
</evidence>